<organism evidence="2 3">
    <name type="scientific">Ureibacillus yapensis</name>
    <dbReference type="NCBI Taxonomy" id="2304605"/>
    <lineage>
        <taxon>Bacteria</taxon>
        <taxon>Bacillati</taxon>
        <taxon>Bacillota</taxon>
        <taxon>Bacilli</taxon>
        <taxon>Bacillales</taxon>
        <taxon>Caryophanaceae</taxon>
        <taxon>Ureibacillus</taxon>
    </lineage>
</organism>
<name>A0A396SQN2_9BACL</name>
<sequence length="200" mass="23619">MRYWIIYLVIAFFLGVVLAIFEWPFWIAVVFLMAISFIFIGEMLYTIYISQNSKRVAKFIKSKQKEPIYRYVYMQGHGSKEDQIEAIDAILHKYKQPHIQHYYRCLQFILKERYELALEEANQINKEPLMTYSNALVFAQMGKETEALAYSFSKVWMQESILASVARTKHDRISFERHAQAAIDSSRGVQRLSLIYAFNN</sequence>
<feature type="transmembrane region" description="Helical" evidence="1">
    <location>
        <begin position="27"/>
        <end position="48"/>
    </location>
</feature>
<feature type="transmembrane region" description="Helical" evidence="1">
    <location>
        <begin position="5"/>
        <end position="21"/>
    </location>
</feature>
<protein>
    <submittedName>
        <fullName evidence="2">Uncharacterized protein</fullName>
    </submittedName>
</protein>
<dbReference type="EMBL" id="QWEI01000002">
    <property type="protein sequence ID" value="RHW38469.1"/>
    <property type="molecule type" value="Genomic_DNA"/>
</dbReference>
<evidence type="ECO:0000256" key="1">
    <source>
        <dbReference type="SAM" id="Phobius"/>
    </source>
</evidence>
<dbReference type="Proteomes" id="UP000265692">
    <property type="component" value="Unassembled WGS sequence"/>
</dbReference>
<comment type="caution">
    <text evidence="2">The sequence shown here is derived from an EMBL/GenBank/DDBJ whole genome shotgun (WGS) entry which is preliminary data.</text>
</comment>
<reference evidence="2 3" key="1">
    <citation type="submission" date="2018-08" db="EMBL/GenBank/DDBJ databases">
        <title>Lysinibacillus sp. YLB-03 draft genome sequence.</title>
        <authorList>
            <person name="Yu L."/>
        </authorList>
    </citation>
    <scope>NUCLEOTIDE SEQUENCE [LARGE SCALE GENOMIC DNA]</scope>
    <source>
        <strain evidence="2 3">YLB-03</strain>
    </source>
</reference>
<evidence type="ECO:0000313" key="3">
    <source>
        <dbReference type="Proteomes" id="UP000265692"/>
    </source>
</evidence>
<evidence type="ECO:0000313" key="2">
    <source>
        <dbReference type="EMBL" id="RHW38469.1"/>
    </source>
</evidence>
<keyword evidence="1" id="KW-1133">Transmembrane helix</keyword>
<keyword evidence="3" id="KW-1185">Reference proteome</keyword>
<keyword evidence="1" id="KW-0812">Transmembrane</keyword>
<keyword evidence="1" id="KW-0472">Membrane</keyword>
<dbReference type="RefSeq" id="WP_118875503.1">
    <property type="nucleotide sequence ID" value="NZ_QWEI01000002.1"/>
</dbReference>
<dbReference type="AlphaFoldDB" id="A0A396SQN2"/>
<dbReference type="OrthoDB" id="2972906at2"/>
<gene>
    <name evidence="2" type="ORF">D1B33_06210</name>
</gene>
<accession>A0A396SQN2</accession>
<dbReference type="SUPFAM" id="SSF56399">
    <property type="entry name" value="ADP-ribosylation"/>
    <property type="match status" value="1"/>
</dbReference>
<proteinExistence type="predicted"/>